<dbReference type="EMBL" id="CM047740">
    <property type="protein sequence ID" value="KAJ0040315.1"/>
    <property type="molecule type" value="Genomic_DNA"/>
</dbReference>
<accession>A0ACC0YRJ4</accession>
<name>A0ACC0YRJ4_9ROSI</name>
<reference evidence="2" key="1">
    <citation type="journal article" date="2023" name="G3 (Bethesda)">
        <title>Genome assembly and association tests identify interacting loci associated with vigor, precocity, and sex in interspecific pistachio rootstocks.</title>
        <authorList>
            <person name="Palmer W."/>
            <person name="Jacygrad E."/>
            <person name="Sagayaradj S."/>
            <person name="Cavanaugh K."/>
            <person name="Han R."/>
            <person name="Bertier L."/>
            <person name="Beede B."/>
            <person name="Kafkas S."/>
            <person name="Golino D."/>
            <person name="Preece J."/>
            <person name="Michelmore R."/>
        </authorList>
    </citation>
    <scope>NUCLEOTIDE SEQUENCE [LARGE SCALE GENOMIC DNA]</scope>
</reference>
<gene>
    <name evidence="1" type="ORF">Pint_28359</name>
</gene>
<evidence type="ECO:0000313" key="2">
    <source>
        <dbReference type="Proteomes" id="UP001163603"/>
    </source>
</evidence>
<organism evidence="1 2">
    <name type="scientific">Pistacia integerrima</name>
    <dbReference type="NCBI Taxonomy" id="434235"/>
    <lineage>
        <taxon>Eukaryota</taxon>
        <taxon>Viridiplantae</taxon>
        <taxon>Streptophyta</taxon>
        <taxon>Embryophyta</taxon>
        <taxon>Tracheophyta</taxon>
        <taxon>Spermatophyta</taxon>
        <taxon>Magnoliopsida</taxon>
        <taxon>eudicotyledons</taxon>
        <taxon>Gunneridae</taxon>
        <taxon>Pentapetalae</taxon>
        <taxon>rosids</taxon>
        <taxon>malvids</taxon>
        <taxon>Sapindales</taxon>
        <taxon>Anacardiaceae</taxon>
        <taxon>Pistacia</taxon>
    </lineage>
</organism>
<evidence type="ECO:0000313" key="1">
    <source>
        <dbReference type="EMBL" id="KAJ0040315.1"/>
    </source>
</evidence>
<dbReference type="Proteomes" id="UP001163603">
    <property type="component" value="Chromosome 5"/>
</dbReference>
<comment type="caution">
    <text evidence="1">The sequence shown here is derived from an EMBL/GenBank/DDBJ whole genome shotgun (WGS) entry which is preliminary data.</text>
</comment>
<protein>
    <submittedName>
        <fullName evidence="1">Uncharacterized protein</fullName>
    </submittedName>
</protein>
<keyword evidence="2" id="KW-1185">Reference proteome</keyword>
<proteinExistence type="predicted"/>
<sequence length="785" mass="90290">MALEDPDTNKYDDRKDQTVFEDNPGLLPNDAIQSDDQNGREDNPTGRPFTNQRHHQRLNIGGVTRPDEDERKQIIKENTKLREDMSNKQKQGETQISVESALTQQKLIGNNGNKKETKSTEEMIKQQLQEDAGNQTVNSQEQENQLSDEDNKNRMKQHQDQHVQQKQDTPKNFTTFSDTTLPEKQQPDDKLKTPQQTSQMPQRTTEHKRTNSNSGDTRHSIPQESSESKKSWSTQAIQSETQKERRIEEPNSNHRWQLCNETAGPDFIPCLDNQKAISKLPSTMHYEHRERHCPEKGPSCLVPIPEGYKRSIDWPKSRDKIWYRNVPYTTLAEMKGHQNWVKVRGEFLNFPGGGTQFIHGALHYIDFIQKALPNIAWGKHSRVVLDVGCGVASFGGYLFERDVLTMSFAPKDEHEAQVQFALERGIPAISAVMGSQRLPFPSNVFDLIHCARCRVPWHIEGGKLLLELNRVLRPGGYFVWSATPVYQRLEEDVEIWKAMSSLTVAMCWELVTIKMDRLNSVGFAIYRKPTTNECYDKRNHNNPPMCTNEDDPNAAWYVPLQSCLHRLNTDKAVRGSQWPVEWPNRLYTAPYWLNSSQMGIYGIPFPQDFIKDQKHWKHVVNSLYLKGLGFSWSDVRSVMDMRAVYGGFAAALKNLPLWVMNVVNTNAPDTLPIIYERGLFGIYHDWCESFSTYPRSYDLLHADHLFSKLKQRCSIIPVMAEVDRIVRPGGQLIVRDLTMVIAEVENLLKSLHWEIRFINSKDQEGVLSAQKGDWRPQTYLQAASS</sequence>